<reference evidence="2" key="1">
    <citation type="submission" date="2017-06" db="EMBL/GenBank/DDBJ databases">
        <title>Genome analysis of Fimbriiglobus ruber SP5, the first member of the order Planctomycetales with confirmed chitinolytic capability.</title>
        <authorList>
            <person name="Ravin N.V."/>
            <person name="Rakitin A.L."/>
            <person name="Ivanova A.A."/>
            <person name="Beletsky A.V."/>
            <person name="Kulichevskaya I.S."/>
            <person name="Mardanov A.V."/>
            <person name="Dedysh S.N."/>
        </authorList>
    </citation>
    <scope>NUCLEOTIDE SEQUENCE [LARGE SCALE GENOMIC DNA]</scope>
    <source>
        <strain evidence="2">SP5</strain>
    </source>
</reference>
<dbReference type="AlphaFoldDB" id="A0A225DWB3"/>
<dbReference type="EMBL" id="NIDE01000002">
    <property type="protein sequence ID" value="OWK45681.1"/>
    <property type="molecule type" value="Genomic_DNA"/>
</dbReference>
<gene>
    <name evidence="1" type="ORF">FRUB_02012</name>
</gene>
<comment type="caution">
    <text evidence="1">The sequence shown here is derived from an EMBL/GenBank/DDBJ whole genome shotgun (WGS) entry which is preliminary data.</text>
</comment>
<protein>
    <recommendedName>
        <fullName evidence="3">Carbohydrate-binding domain-containing protein</fullName>
    </recommendedName>
</protein>
<dbReference type="CDD" id="cd00241">
    <property type="entry name" value="DOMON_like"/>
    <property type="match status" value="1"/>
</dbReference>
<evidence type="ECO:0008006" key="3">
    <source>
        <dbReference type="Google" id="ProtNLM"/>
    </source>
</evidence>
<keyword evidence="2" id="KW-1185">Reference proteome</keyword>
<accession>A0A225DWB3</accession>
<sequence length="222" mass="24485">MPPLVPNRFLVRVCHPCVYIKGIPRDEDDDELLDLPDAARLNNFADLDARANFADVRLAWNELGFAVQCTVAGKDQAPVGDADKPRGSDGLTLWIDTRDARAGHRAGRFCHQFHFLPSGGGSDRDEPAFAQTKINRALQDAPLCGPADVAFRCGRRKGGYRVEAFLPAAVLTGFDPEQHPRLGVYYHVRDQELGDQFLGVTADFPFADDPSLWEPLDLVKGT</sequence>
<dbReference type="RefSeq" id="WP_088253371.1">
    <property type="nucleotide sequence ID" value="NZ_NIDE01000002.1"/>
</dbReference>
<organism evidence="1 2">
    <name type="scientific">Fimbriiglobus ruber</name>
    <dbReference type="NCBI Taxonomy" id="1908690"/>
    <lineage>
        <taxon>Bacteria</taxon>
        <taxon>Pseudomonadati</taxon>
        <taxon>Planctomycetota</taxon>
        <taxon>Planctomycetia</taxon>
        <taxon>Gemmatales</taxon>
        <taxon>Gemmataceae</taxon>
        <taxon>Fimbriiglobus</taxon>
    </lineage>
</organism>
<name>A0A225DWB3_9BACT</name>
<evidence type="ECO:0000313" key="1">
    <source>
        <dbReference type="EMBL" id="OWK45681.1"/>
    </source>
</evidence>
<evidence type="ECO:0000313" key="2">
    <source>
        <dbReference type="Proteomes" id="UP000214646"/>
    </source>
</evidence>
<dbReference type="Gene3D" id="2.60.40.1190">
    <property type="match status" value="1"/>
</dbReference>
<proteinExistence type="predicted"/>
<dbReference type="OrthoDB" id="261771at2"/>
<dbReference type="SUPFAM" id="SSF49344">
    <property type="entry name" value="CBD9-like"/>
    <property type="match status" value="1"/>
</dbReference>
<dbReference type="Proteomes" id="UP000214646">
    <property type="component" value="Unassembled WGS sequence"/>
</dbReference>